<feature type="transmembrane region" description="Helical" evidence="8">
    <location>
        <begin position="202"/>
        <end position="219"/>
    </location>
</feature>
<evidence type="ECO:0000313" key="11">
    <source>
        <dbReference type="Proteomes" id="UP000541136"/>
    </source>
</evidence>
<evidence type="ECO:0000256" key="2">
    <source>
        <dbReference type="ARBA" id="ARBA00022448"/>
    </source>
</evidence>
<accession>A0A7W9TM66</accession>
<dbReference type="PANTHER" id="PTHR43357:SF4">
    <property type="entry name" value="INNER MEMBRANE ABC TRANSPORTER PERMEASE PROTEIN YDCV"/>
    <property type="match status" value="1"/>
</dbReference>
<dbReference type="PROSITE" id="PS50928">
    <property type="entry name" value="ABC_TM1"/>
    <property type="match status" value="1"/>
</dbReference>
<dbReference type="PANTHER" id="PTHR43357">
    <property type="entry name" value="INNER MEMBRANE ABC TRANSPORTER PERMEASE PROTEIN YDCV"/>
    <property type="match status" value="1"/>
</dbReference>
<evidence type="ECO:0000256" key="8">
    <source>
        <dbReference type="RuleBase" id="RU363032"/>
    </source>
</evidence>
<comment type="similarity">
    <text evidence="8">Belongs to the binding-protein-dependent transport system permease family.</text>
</comment>
<evidence type="ECO:0000256" key="5">
    <source>
        <dbReference type="ARBA" id="ARBA00022692"/>
    </source>
</evidence>
<feature type="domain" description="ABC transmembrane type-1" evidence="9">
    <location>
        <begin position="62"/>
        <end position="250"/>
    </location>
</feature>
<dbReference type="InterPro" id="IPR035906">
    <property type="entry name" value="MetI-like_sf"/>
</dbReference>
<evidence type="ECO:0000256" key="4">
    <source>
        <dbReference type="ARBA" id="ARBA00022519"/>
    </source>
</evidence>
<dbReference type="EMBL" id="JACHIB010000006">
    <property type="protein sequence ID" value="MBB6083199.1"/>
    <property type="molecule type" value="Genomic_DNA"/>
</dbReference>
<proteinExistence type="inferred from homology"/>
<evidence type="ECO:0000313" key="10">
    <source>
        <dbReference type="EMBL" id="MBB6083199.1"/>
    </source>
</evidence>
<evidence type="ECO:0000256" key="7">
    <source>
        <dbReference type="ARBA" id="ARBA00023136"/>
    </source>
</evidence>
<feature type="transmembrane region" description="Helical" evidence="8">
    <location>
        <begin position="231"/>
        <end position="250"/>
    </location>
</feature>
<feature type="transmembrane region" description="Helical" evidence="8">
    <location>
        <begin position="130"/>
        <end position="156"/>
    </location>
</feature>
<dbReference type="Gene3D" id="1.10.3720.10">
    <property type="entry name" value="MetI-like"/>
    <property type="match status" value="1"/>
</dbReference>
<evidence type="ECO:0000256" key="6">
    <source>
        <dbReference type="ARBA" id="ARBA00022989"/>
    </source>
</evidence>
<dbReference type="RefSeq" id="WP_151025087.1">
    <property type="nucleotide sequence ID" value="NZ_JACHIB010000006.1"/>
</dbReference>
<comment type="subcellular location">
    <subcellularLocation>
        <location evidence="1">Cell inner membrane</location>
        <topology evidence="1">Multi-pass membrane protein</topology>
    </subcellularLocation>
    <subcellularLocation>
        <location evidence="8">Cell membrane</location>
        <topology evidence="8">Multi-pass membrane protein</topology>
    </subcellularLocation>
</comment>
<name>A0A7W9TM66_CASDE</name>
<organism evidence="10 11">
    <name type="scientific">Castellaniella defragrans</name>
    <name type="common">Alcaligenes defragrans</name>
    <dbReference type="NCBI Taxonomy" id="75697"/>
    <lineage>
        <taxon>Bacteria</taxon>
        <taxon>Pseudomonadati</taxon>
        <taxon>Pseudomonadota</taxon>
        <taxon>Betaproteobacteria</taxon>
        <taxon>Burkholderiales</taxon>
        <taxon>Alcaligenaceae</taxon>
        <taxon>Castellaniella</taxon>
    </lineage>
</organism>
<reference evidence="10 11" key="1">
    <citation type="submission" date="2020-08" db="EMBL/GenBank/DDBJ databases">
        <title>Genomic Encyclopedia of Type Strains, Phase IV (KMG-IV): sequencing the most valuable type-strain genomes for metagenomic binning, comparative biology and taxonomic classification.</title>
        <authorList>
            <person name="Goeker M."/>
        </authorList>
    </citation>
    <scope>NUCLEOTIDE SEQUENCE [LARGE SCALE GENOMIC DNA]</scope>
    <source>
        <strain evidence="10 11">DSM 12141</strain>
    </source>
</reference>
<dbReference type="Proteomes" id="UP000541136">
    <property type="component" value="Unassembled WGS sequence"/>
</dbReference>
<keyword evidence="6 8" id="KW-1133">Transmembrane helix</keyword>
<comment type="caution">
    <text evidence="10">The sequence shown here is derived from an EMBL/GenBank/DDBJ whole genome shotgun (WGS) entry which is preliminary data.</text>
</comment>
<feature type="transmembrane region" description="Helical" evidence="8">
    <location>
        <begin position="9"/>
        <end position="31"/>
    </location>
</feature>
<keyword evidence="7 8" id="KW-0472">Membrane</keyword>
<dbReference type="SUPFAM" id="SSF161098">
    <property type="entry name" value="MetI-like"/>
    <property type="match status" value="1"/>
</dbReference>
<evidence type="ECO:0000256" key="1">
    <source>
        <dbReference type="ARBA" id="ARBA00004429"/>
    </source>
</evidence>
<keyword evidence="2 8" id="KW-0813">Transport</keyword>
<keyword evidence="3" id="KW-1003">Cell membrane</keyword>
<feature type="transmembrane region" description="Helical" evidence="8">
    <location>
        <begin position="177"/>
        <end position="196"/>
    </location>
</feature>
<keyword evidence="5 8" id="KW-0812">Transmembrane</keyword>
<dbReference type="CDD" id="cd06261">
    <property type="entry name" value="TM_PBP2"/>
    <property type="match status" value="1"/>
</dbReference>
<dbReference type="GO" id="GO:0055085">
    <property type="term" value="P:transmembrane transport"/>
    <property type="evidence" value="ECO:0007669"/>
    <property type="project" value="InterPro"/>
</dbReference>
<evidence type="ECO:0000256" key="3">
    <source>
        <dbReference type="ARBA" id="ARBA00022475"/>
    </source>
</evidence>
<dbReference type="AlphaFoldDB" id="A0A7W9TM66"/>
<dbReference type="GO" id="GO:0005886">
    <property type="term" value="C:plasma membrane"/>
    <property type="evidence" value="ECO:0007669"/>
    <property type="project" value="UniProtKB-SubCell"/>
</dbReference>
<feature type="transmembrane region" description="Helical" evidence="8">
    <location>
        <begin position="62"/>
        <end position="85"/>
    </location>
</feature>
<evidence type="ECO:0000259" key="9">
    <source>
        <dbReference type="PROSITE" id="PS50928"/>
    </source>
</evidence>
<sequence>MRKNRWPALCYHALFIAFILAPLAVVVAVSFTDKGYISMPVDGLSLRWFRAIAQAPEMVQAFWISIWLGLASATTAVILSVPAALAMVRYRFPGRSALMAFFLSPLMIPPVVLGVAFLRFFNLAGISGSFPWLVATHVIFVAPYSLRLVLAAAAGMDRDAERAALSLGAPRRTMVRRVLLPMILPGIAGGWLLAFTQSFDELTMTIFVATPGMTTLPVVMYNHIAQTIDPLVASVSTVLIAVTLVLMVLLDRVVGLERVLAGNH</sequence>
<dbReference type="InterPro" id="IPR000515">
    <property type="entry name" value="MetI-like"/>
</dbReference>
<dbReference type="Pfam" id="PF00528">
    <property type="entry name" value="BPD_transp_1"/>
    <property type="match status" value="1"/>
</dbReference>
<protein>
    <submittedName>
        <fullName evidence="10">Putative spermidine/putrescine transport system permease protein</fullName>
    </submittedName>
</protein>
<keyword evidence="4" id="KW-0997">Cell inner membrane</keyword>
<gene>
    <name evidence="10" type="ORF">HNR28_001236</name>
</gene>
<feature type="transmembrane region" description="Helical" evidence="8">
    <location>
        <begin position="97"/>
        <end position="118"/>
    </location>
</feature>